<dbReference type="InterPro" id="IPR015424">
    <property type="entry name" value="PyrdxlP-dep_Trfase"/>
</dbReference>
<comment type="caution">
    <text evidence="3">The sequence shown here is derived from an EMBL/GenBank/DDBJ whole genome shotgun (WGS) entry which is preliminary data.</text>
</comment>
<dbReference type="Proteomes" id="UP000319771">
    <property type="component" value="Unassembled WGS sequence"/>
</dbReference>
<comment type="similarity">
    <text evidence="1">Belongs to the class-III pyridoxal-phosphate-dependent aminotransferase family.</text>
</comment>
<organism evidence="3 4">
    <name type="scientific">Eiseniibacteriota bacterium</name>
    <dbReference type="NCBI Taxonomy" id="2212470"/>
    <lineage>
        <taxon>Bacteria</taxon>
        <taxon>Candidatus Eiseniibacteriota</taxon>
    </lineage>
</organism>
<dbReference type="Gene3D" id="3.90.1150.10">
    <property type="entry name" value="Aspartate Aminotransferase, domain 1"/>
    <property type="match status" value="1"/>
</dbReference>
<evidence type="ECO:0000256" key="2">
    <source>
        <dbReference type="SAM" id="MobiDB-lite"/>
    </source>
</evidence>
<dbReference type="AlphaFoldDB" id="A0A538UCY2"/>
<keyword evidence="3" id="KW-0032">Aminotransferase</keyword>
<dbReference type="EMBL" id="VBPB01000046">
    <property type="protein sequence ID" value="TMQ73743.1"/>
    <property type="molecule type" value="Genomic_DNA"/>
</dbReference>
<dbReference type="GO" id="GO:0008483">
    <property type="term" value="F:transaminase activity"/>
    <property type="evidence" value="ECO:0007669"/>
    <property type="project" value="UniProtKB-KW"/>
</dbReference>
<dbReference type="Pfam" id="PF00202">
    <property type="entry name" value="Aminotran_3"/>
    <property type="match status" value="1"/>
</dbReference>
<feature type="region of interest" description="Disordered" evidence="2">
    <location>
        <begin position="1"/>
        <end position="23"/>
    </location>
</feature>
<proteinExistence type="inferred from homology"/>
<dbReference type="SUPFAM" id="SSF53383">
    <property type="entry name" value="PLP-dependent transferases"/>
    <property type="match status" value="1"/>
</dbReference>
<protein>
    <submittedName>
        <fullName evidence="3">Aminotransferase class III-fold pyridoxal phosphate-dependent enzyme</fullName>
    </submittedName>
</protein>
<feature type="non-terminal residue" evidence="3">
    <location>
        <position position="1"/>
    </location>
</feature>
<dbReference type="InterPro" id="IPR005814">
    <property type="entry name" value="Aminotrans_3"/>
</dbReference>
<keyword evidence="3" id="KW-0808">Transferase</keyword>
<name>A0A538UCY2_UNCEI</name>
<evidence type="ECO:0000256" key="1">
    <source>
        <dbReference type="ARBA" id="ARBA00008954"/>
    </source>
</evidence>
<dbReference type="InterPro" id="IPR015422">
    <property type="entry name" value="PyrdxlP-dep_Trfase_small"/>
</dbReference>
<accession>A0A538UCY2</accession>
<dbReference type="GO" id="GO:0030170">
    <property type="term" value="F:pyridoxal phosphate binding"/>
    <property type="evidence" value="ECO:0007669"/>
    <property type="project" value="InterPro"/>
</dbReference>
<feature type="compositionally biased region" description="Low complexity" evidence="2">
    <location>
        <begin position="12"/>
        <end position="23"/>
    </location>
</feature>
<reference evidence="3 4" key="1">
    <citation type="journal article" date="2019" name="Nat. Microbiol.">
        <title>Mediterranean grassland soil C-N compound turnover is dependent on rainfall and depth, and is mediated by genomically divergent microorganisms.</title>
        <authorList>
            <person name="Diamond S."/>
            <person name="Andeer P.F."/>
            <person name="Li Z."/>
            <person name="Crits-Christoph A."/>
            <person name="Burstein D."/>
            <person name="Anantharaman K."/>
            <person name="Lane K.R."/>
            <person name="Thomas B.C."/>
            <person name="Pan C."/>
            <person name="Northen T.R."/>
            <person name="Banfield J.F."/>
        </authorList>
    </citation>
    <scope>NUCLEOTIDE SEQUENCE [LARGE SCALE GENOMIC DNA]</scope>
    <source>
        <strain evidence="3">WS_11</strain>
    </source>
</reference>
<gene>
    <name evidence="3" type="ORF">E6K81_03190</name>
</gene>
<sequence>GLVSTPEITQAPPWGNPSGSSSSYGANPMAGAAALAAVTVIEEERLVENAAKVGEWMLGRFRELAQRHEFIGHVGGKGLLIGIEMVKDRATREPLDKKVCVRMFQECLKRGLISMVYNPHFRVNPALTVDQDTAENMIGILDEVWSLIGREGGWR</sequence>
<dbReference type="PANTHER" id="PTHR45688">
    <property type="match status" value="1"/>
</dbReference>
<evidence type="ECO:0000313" key="3">
    <source>
        <dbReference type="EMBL" id="TMQ73743.1"/>
    </source>
</evidence>
<evidence type="ECO:0000313" key="4">
    <source>
        <dbReference type="Proteomes" id="UP000319771"/>
    </source>
</evidence>
<dbReference type="PANTHER" id="PTHR45688:SF13">
    <property type="entry name" value="ALANINE--GLYOXYLATE AMINOTRANSFERASE 2-LIKE"/>
    <property type="match status" value="1"/>
</dbReference>